<dbReference type="CDD" id="cd18186">
    <property type="entry name" value="BTB_POZ_ZBTB_KLHL-like"/>
    <property type="match status" value="1"/>
</dbReference>
<dbReference type="InterPro" id="IPR011333">
    <property type="entry name" value="SKP1/BTB/POZ_sf"/>
</dbReference>
<protein>
    <recommendedName>
        <fullName evidence="1">BTB domain-containing protein</fullName>
    </recommendedName>
</protein>
<reference evidence="2 3" key="1">
    <citation type="journal article" date="2018" name="IMA Fungus">
        <title>IMA Genome-F 9: Draft genome sequence of Annulohypoxylon stygium, Aspergillus mulundensis, Berkeleyomyces basicola (syn. Thielaviopsis basicola), Ceratocystis smalleyi, two Cercospora beticola strains, Coleophoma cylindrospora, Fusarium fracticaudum, Phialophora cf. hyalina, and Morchella septimelata.</title>
        <authorList>
            <person name="Wingfield B.D."/>
            <person name="Bills G.F."/>
            <person name="Dong Y."/>
            <person name="Huang W."/>
            <person name="Nel W.J."/>
            <person name="Swalarsk-Parry B.S."/>
            <person name="Vaghefi N."/>
            <person name="Wilken P.M."/>
            <person name="An Z."/>
            <person name="de Beer Z.W."/>
            <person name="De Vos L."/>
            <person name="Chen L."/>
            <person name="Duong T.A."/>
            <person name="Gao Y."/>
            <person name="Hammerbacher A."/>
            <person name="Kikkert J.R."/>
            <person name="Li Y."/>
            <person name="Li H."/>
            <person name="Li K."/>
            <person name="Li Q."/>
            <person name="Liu X."/>
            <person name="Ma X."/>
            <person name="Naidoo K."/>
            <person name="Pethybridge S.J."/>
            <person name="Sun J."/>
            <person name="Steenkamp E.T."/>
            <person name="van der Nest M.A."/>
            <person name="van Wyk S."/>
            <person name="Wingfield M.J."/>
            <person name="Xiong C."/>
            <person name="Yue Q."/>
            <person name="Zhang X."/>
        </authorList>
    </citation>
    <scope>NUCLEOTIDE SEQUENCE [LARGE SCALE GENOMIC DNA]</scope>
    <source>
        <strain evidence="2 3">BP 5553</strain>
    </source>
</reference>
<feature type="domain" description="BTB" evidence="1">
    <location>
        <begin position="24"/>
        <end position="89"/>
    </location>
</feature>
<dbReference type="InterPro" id="IPR000210">
    <property type="entry name" value="BTB/POZ_dom"/>
</dbReference>
<evidence type="ECO:0000313" key="2">
    <source>
        <dbReference type="EMBL" id="RDL40791.1"/>
    </source>
</evidence>
<proteinExistence type="predicted"/>
<dbReference type="PROSITE" id="PS50097">
    <property type="entry name" value="BTB"/>
    <property type="match status" value="1"/>
</dbReference>
<dbReference type="Gene3D" id="3.30.710.10">
    <property type="entry name" value="Potassium Channel Kv1.1, Chain A"/>
    <property type="match status" value="1"/>
</dbReference>
<dbReference type="GeneID" id="43593619"/>
<dbReference type="PANTHER" id="PTHR47843:SF5">
    <property type="entry name" value="BTB_POZ DOMAIN PROTEIN"/>
    <property type="match status" value="1"/>
</dbReference>
<dbReference type="Proteomes" id="UP000254866">
    <property type="component" value="Unassembled WGS sequence"/>
</dbReference>
<comment type="caution">
    <text evidence="2">The sequence shown here is derived from an EMBL/GenBank/DDBJ whole genome shotgun (WGS) entry which is preliminary data.</text>
</comment>
<dbReference type="AlphaFoldDB" id="A0A370TZ31"/>
<dbReference type="EMBL" id="NPIC01000001">
    <property type="protein sequence ID" value="RDL40791.1"/>
    <property type="molecule type" value="Genomic_DNA"/>
</dbReference>
<keyword evidence="3" id="KW-1185">Reference proteome</keyword>
<name>A0A370TZ31_9HELO</name>
<dbReference type="SMART" id="SM00225">
    <property type="entry name" value="BTB"/>
    <property type="match status" value="1"/>
</dbReference>
<dbReference type="RefSeq" id="XP_031873447.1">
    <property type="nucleotide sequence ID" value="XM_032009393.1"/>
</dbReference>
<accession>A0A370TZ31</accession>
<gene>
    <name evidence="2" type="ORF">BP5553_00770</name>
</gene>
<dbReference type="STRING" id="2656787.A0A370TZ31"/>
<dbReference type="Pfam" id="PF00651">
    <property type="entry name" value="BTB"/>
    <property type="match status" value="1"/>
</dbReference>
<sequence>MPATVPDSSPRREFGSLFNNKKYSDLTVYLRDIPLPAHRLILGMRSPYLEDQLQPQKCGVIGLRFDEDNPHALWRVFEYIYTGDYADEPAELLQLLLEDDDPELFRHLRVYALADAMQMEDLKSLSCKKFELQLKEHWMSDTFVDCIREVYSTSTGIGTAATRRVVVETASLQQNEFVQEPLFQDLVREVGDFAVDLISAMAKGGGAFRNV</sequence>
<organism evidence="2 3">
    <name type="scientific">Venustampulla echinocandica</name>
    <dbReference type="NCBI Taxonomy" id="2656787"/>
    <lineage>
        <taxon>Eukaryota</taxon>
        <taxon>Fungi</taxon>
        <taxon>Dikarya</taxon>
        <taxon>Ascomycota</taxon>
        <taxon>Pezizomycotina</taxon>
        <taxon>Leotiomycetes</taxon>
        <taxon>Helotiales</taxon>
        <taxon>Pleuroascaceae</taxon>
        <taxon>Venustampulla</taxon>
    </lineage>
</organism>
<dbReference type="SUPFAM" id="SSF54695">
    <property type="entry name" value="POZ domain"/>
    <property type="match status" value="1"/>
</dbReference>
<dbReference type="OrthoDB" id="6359816at2759"/>
<dbReference type="PANTHER" id="PTHR47843">
    <property type="entry name" value="BTB DOMAIN-CONTAINING PROTEIN-RELATED"/>
    <property type="match status" value="1"/>
</dbReference>
<evidence type="ECO:0000313" key="3">
    <source>
        <dbReference type="Proteomes" id="UP000254866"/>
    </source>
</evidence>
<evidence type="ECO:0000259" key="1">
    <source>
        <dbReference type="PROSITE" id="PS50097"/>
    </source>
</evidence>